<dbReference type="EMBL" id="JAZDWU010000010">
    <property type="protein sequence ID" value="KAK9989256.1"/>
    <property type="molecule type" value="Genomic_DNA"/>
</dbReference>
<sequence length="146" mass="16023">MYFHEKLNHSYKAPADEEQGLIMKGPSVFKIFVRVGFTGGGKKRGNSINYISVVGKLICIMIGGGAFCNGQKIHFIETDLVERFLLVTGFGCEHNDPWATNLDLFKHFTDVSRGLRRLGATAVDVCHIVEEAGGTVTRMDGGKLCV</sequence>
<keyword evidence="3" id="KW-1185">Reference proteome</keyword>
<accession>A0AAW2BTS6</accession>
<organism evidence="2 3">
    <name type="scientific">Lithocarpus litseifolius</name>
    <dbReference type="NCBI Taxonomy" id="425828"/>
    <lineage>
        <taxon>Eukaryota</taxon>
        <taxon>Viridiplantae</taxon>
        <taxon>Streptophyta</taxon>
        <taxon>Embryophyta</taxon>
        <taxon>Tracheophyta</taxon>
        <taxon>Spermatophyta</taxon>
        <taxon>Magnoliopsida</taxon>
        <taxon>eudicotyledons</taxon>
        <taxon>Gunneridae</taxon>
        <taxon>Pentapetalae</taxon>
        <taxon>rosids</taxon>
        <taxon>fabids</taxon>
        <taxon>Fagales</taxon>
        <taxon>Fagaceae</taxon>
        <taxon>Lithocarpus</taxon>
    </lineage>
</organism>
<dbReference type="Pfam" id="PF00459">
    <property type="entry name" value="Inositol_P"/>
    <property type="match status" value="1"/>
</dbReference>
<dbReference type="Proteomes" id="UP001459277">
    <property type="component" value="Unassembled WGS sequence"/>
</dbReference>
<gene>
    <name evidence="2" type="ORF">SO802_029495</name>
</gene>
<evidence type="ECO:0000313" key="3">
    <source>
        <dbReference type="Proteomes" id="UP001459277"/>
    </source>
</evidence>
<dbReference type="GO" id="GO:0006020">
    <property type="term" value="P:inositol metabolic process"/>
    <property type="evidence" value="ECO:0007669"/>
    <property type="project" value="TreeGrafter"/>
</dbReference>
<reference evidence="2 3" key="1">
    <citation type="submission" date="2024-01" db="EMBL/GenBank/DDBJ databases">
        <title>A telomere-to-telomere, gap-free genome of sweet tea (Lithocarpus litseifolius).</title>
        <authorList>
            <person name="Zhou J."/>
        </authorList>
    </citation>
    <scope>NUCLEOTIDE SEQUENCE [LARGE SCALE GENOMIC DNA]</scope>
    <source>
        <strain evidence="2">Zhou-2022a</strain>
        <tissue evidence="2">Leaf</tissue>
    </source>
</reference>
<proteinExistence type="inferred from homology"/>
<dbReference type="InterPro" id="IPR000760">
    <property type="entry name" value="Inositol_monophosphatase-like"/>
</dbReference>
<evidence type="ECO:0000313" key="2">
    <source>
        <dbReference type="EMBL" id="KAK9989256.1"/>
    </source>
</evidence>
<comment type="caution">
    <text evidence="2">The sequence shown here is derived from an EMBL/GenBank/DDBJ whole genome shotgun (WGS) entry which is preliminary data.</text>
</comment>
<dbReference type="PANTHER" id="PTHR20854:SF17">
    <property type="entry name" value="PHOSPHATASE IMPL1, CHLOROPLASTIC"/>
    <property type="match status" value="1"/>
</dbReference>
<dbReference type="PRINTS" id="PR00377">
    <property type="entry name" value="IMPHPHTASES"/>
</dbReference>
<dbReference type="PANTHER" id="PTHR20854">
    <property type="entry name" value="INOSITOL MONOPHOSPHATASE"/>
    <property type="match status" value="1"/>
</dbReference>
<evidence type="ECO:0000256" key="1">
    <source>
        <dbReference type="ARBA" id="ARBA00009759"/>
    </source>
</evidence>
<dbReference type="GO" id="GO:0008934">
    <property type="term" value="F:inositol monophosphate 1-phosphatase activity"/>
    <property type="evidence" value="ECO:0007669"/>
    <property type="project" value="TreeGrafter"/>
</dbReference>
<name>A0AAW2BTS6_9ROSI</name>
<dbReference type="GO" id="GO:0007165">
    <property type="term" value="P:signal transduction"/>
    <property type="evidence" value="ECO:0007669"/>
    <property type="project" value="TreeGrafter"/>
</dbReference>
<dbReference type="SUPFAM" id="SSF56655">
    <property type="entry name" value="Carbohydrate phosphatase"/>
    <property type="match status" value="1"/>
</dbReference>
<comment type="similarity">
    <text evidence="1">Belongs to the inositol monophosphatase superfamily.</text>
</comment>
<protein>
    <submittedName>
        <fullName evidence="2">Uncharacterized protein</fullName>
    </submittedName>
</protein>
<dbReference type="AlphaFoldDB" id="A0AAW2BTS6"/>